<reference evidence="3" key="1">
    <citation type="submission" date="2021-02" db="EMBL/GenBank/DDBJ databases">
        <authorList>
            <person name="Nowell W R."/>
        </authorList>
    </citation>
    <scope>NUCLEOTIDE SEQUENCE</scope>
</reference>
<feature type="transmembrane region" description="Helical" evidence="2">
    <location>
        <begin position="154"/>
        <end position="176"/>
    </location>
</feature>
<evidence type="ECO:0000313" key="3">
    <source>
        <dbReference type="EMBL" id="CAF0986013.1"/>
    </source>
</evidence>
<name>A0A814FUH7_9BILA</name>
<dbReference type="OrthoDB" id="10575383at2759"/>
<evidence type="ECO:0000256" key="1">
    <source>
        <dbReference type="SAM" id="MobiDB-lite"/>
    </source>
</evidence>
<dbReference type="Proteomes" id="UP000663891">
    <property type="component" value="Unassembled WGS sequence"/>
</dbReference>
<gene>
    <name evidence="4" type="ORF">OKA104_LOCUS23496</name>
    <name evidence="3" type="ORF">VCS650_LOCUS13932</name>
</gene>
<feature type="compositionally biased region" description="Acidic residues" evidence="1">
    <location>
        <begin position="14"/>
        <end position="27"/>
    </location>
</feature>
<dbReference type="Proteomes" id="UP000663881">
    <property type="component" value="Unassembled WGS sequence"/>
</dbReference>
<dbReference type="EMBL" id="CAJOAY010001799">
    <property type="protein sequence ID" value="CAF3887893.1"/>
    <property type="molecule type" value="Genomic_DNA"/>
</dbReference>
<feature type="region of interest" description="Disordered" evidence="1">
    <location>
        <begin position="1"/>
        <end position="27"/>
    </location>
</feature>
<evidence type="ECO:0000313" key="5">
    <source>
        <dbReference type="Proteomes" id="UP000663891"/>
    </source>
</evidence>
<accession>A0A814FUH7</accession>
<protein>
    <submittedName>
        <fullName evidence="3">Uncharacterized protein</fullName>
    </submittedName>
</protein>
<proteinExistence type="predicted"/>
<organism evidence="3 5">
    <name type="scientific">Adineta steineri</name>
    <dbReference type="NCBI Taxonomy" id="433720"/>
    <lineage>
        <taxon>Eukaryota</taxon>
        <taxon>Metazoa</taxon>
        <taxon>Spiralia</taxon>
        <taxon>Gnathifera</taxon>
        <taxon>Rotifera</taxon>
        <taxon>Eurotatoria</taxon>
        <taxon>Bdelloidea</taxon>
        <taxon>Adinetida</taxon>
        <taxon>Adinetidae</taxon>
        <taxon>Adineta</taxon>
    </lineage>
</organism>
<keyword evidence="2" id="KW-0472">Membrane</keyword>
<evidence type="ECO:0000256" key="2">
    <source>
        <dbReference type="SAM" id="Phobius"/>
    </source>
</evidence>
<sequence length="219" mass="23200">MADDQEQGASNEEGGPDDYNNDPVEEDQSIIETTTATIQEAPTAAIYEEVETLTTTITTNVGEEDYVDDEGPLPDFTVDLFINDAAGDVSIPADLAQAGLTDIYGNPLASSTPFADYVAEQTASITNSIYDELSSSATEVSGKGWWGHWPWSKILIIGLIALCIIGIILALVFCLLGKKFRKNQRTPPPAKPGSSGTAKHAVTQGIGQGTKYESVAAGV</sequence>
<dbReference type="AlphaFoldDB" id="A0A814FUH7"/>
<keyword evidence="2" id="KW-1133">Transmembrane helix</keyword>
<evidence type="ECO:0000313" key="4">
    <source>
        <dbReference type="EMBL" id="CAF3887893.1"/>
    </source>
</evidence>
<keyword evidence="2" id="KW-0812">Transmembrane</keyword>
<feature type="region of interest" description="Disordered" evidence="1">
    <location>
        <begin position="185"/>
        <end position="206"/>
    </location>
</feature>
<comment type="caution">
    <text evidence="3">The sequence shown here is derived from an EMBL/GenBank/DDBJ whole genome shotgun (WGS) entry which is preliminary data.</text>
</comment>
<dbReference type="EMBL" id="CAJNON010000114">
    <property type="protein sequence ID" value="CAF0986013.1"/>
    <property type="molecule type" value="Genomic_DNA"/>
</dbReference>